<dbReference type="PRINTS" id="PR00458">
    <property type="entry name" value="PEROXIDASE"/>
</dbReference>
<dbReference type="CDD" id="cd00691">
    <property type="entry name" value="ascorbate_peroxidase"/>
    <property type="match status" value="1"/>
</dbReference>
<dbReference type="InterPro" id="IPR002207">
    <property type="entry name" value="Peroxidase_I"/>
</dbReference>
<dbReference type="PANTHER" id="PTHR31356:SF36">
    <property type="entry name" value="L-ASCORBATE PEROXIDASE 3"/>
    <property type="match status" value="1"/>
</dbReference>
<dbReference type="InterPro" id="IPR019793">
    <property type="entry name" value="Peroxidases_heam-ligand_BS"/>
</dbReference>
<dbReference type="GO" id="GO:0020037">
    <property type="term" value="F:heme binding"/>
    <property type="evidence" value="ECO:0007669"/>
    <property type="project" value="UniProtKB-UniRule"/>
</dbReference>
<evidence type="ECO:0000256" key="9">
    <source>
        <dbReference type="SAM" id="MobiDB-lite"/>
    </source>
</evidence>
<feature type="compositionally biased region" description="Basic and acidic residues" evidence="9">
    <location>
        <begin position="289"/>
        <end position="302"/>
    </location>
</feature>
<evidence type="ECO:0000256" key="6">
    <source>
        <dbReference type="ARBA" id="ARBA00023002"/>
    </source>
</evidence>
<evidence type="ECO:0000313" key="11">
    <source>
        <dbReference type="EMBL" id="GJN94504.1"/>
    </source>
</evidence>
<dbReference type="Proteomes" id="UP001342314">
    <property type="component" value="Unassembled WGS sequence"/>
</dbReference>
<keyword evidence="7" id="KW-0408">Iron</keyword>
<keyword evidence="4" id="KW-0349">Heme</keyword>
<dbReference type="Gene3D" id="1.10.420.10">
    <property type="entry name" value="Peroxidase, domain 2"/>
    <property type="match status" value="1"/>
</dbReference>
<dbReference type="InterPro" id="IPR019794">
    <property type="entry name" value="Peroxidases_AS"/>
</dbReference>
<dbReference type="InterPro" id="IPR044831">
    <property type="entry name" value="Ccp1-like"/>
</dbReference>
<dbReference type="PRINTS" id="PR00459">
    <property type="entry name" value="ASPEROXIDASE"/>
</dbReference>
<sequence>MSPPTSQKDAASSSHKGDYDAVRKDIAAILDQPGYDDGSAGPILVRLAWHASGTYDKETNTGGSNGAGMRYECEGGDPANAGLEHARLFLEPIKAKHPWITYADLWTLAGVVAVKEMGGPDVKWKPGRTDFVDDSKCPPRGRLPDGAQAADHLRHIFYRMGFNDQEIVALAGAHSLGRCHSDRSGFEGAWSVSPTRFSTQFYKLTKFKFEKKVWEGPVQYKNEDLGEELMMLPTDMALVEDPAFNKWVTKYAEDRDAFYDDFAAVFAKLIELGVERTDDYESAPPFSREAGEKKEQEAKAKM</sequence>
<dbReference type="PROSITE" id="PS50873">
    <property type="entry name" value="PEROXIDASE_4"/>
    <property type="match status" value="1"/>
</dbReference>
<dbReference type="GO" id="GO:0034599">
    <property type="term" value="P:cellular response to oxidative stress"/>
    <property type="evidence" value="ECO:0007669"/>
    <property type="project" value="InterPro"/>
</dbReference>
<feature type="domain" description="Plant heme peroxidase family profile" evidence="10">
    <location>
        <begin position="83"/>
        <end position="301"/>
    </location>
</feature>
<dbReference type="InterPro" id="IPR010255">
    <property type="entry name" value="Haem_peroxidase_sf"/>
</dbReference>
<gene>
    <name evidence="11" type="ORF">Rhopal_007586-T1</name>
</gene>
<evidence type="ECO:0000256" key="1">
    <source>
        <dbReference type="ARBA" id="ARBA00003917"/>
    </source>
</evidence>
<dbReference type="GO" id="GO:0042744">
    <property type="term" value="P:hydrogen peroxide catabolic process"/>
    <property type="evidence" value="ECO:0007669"/>
    <property type="project" value="TreeGrafter"/>
</dbReference>
<protein>
    <recommendedName>
        <fullName evidence="8">Peroxidase</fullName>
        <ecNumber evidence="8">1.11.1.-</ecNumber>
    </recommendedName>
</protein>
<keyword evidence="5" id="KW-0479">Metal-binding</keyword>
<comment type="similarity">
    <text evidence="2">Belongs to the peroxidase family. Cytochrome c peroxidase subfamily.</text>
</comment>
<comment type="function">
    <text evidence="1">Destroys radicals which are normally produced within the cells and which are toxic to biological systems.</text>
</comment>
<comment type="caution">
    <text evidence="11">The sequence shown here is derived from an EMBL/GenBank/DDBJ whole genome shotgun (WGS) entry which is preliminary data.</text>
</comment>
<dbReference type="FunFam" id="1.10.420.10:FF:000009">
    <property type="entry name" value="Ascorbate peroxidase"/>
    <property type="match status" value="1"/>
</dbReference>
<dbReference type="FunFam" id="1.10.520.10:FF:000005">
    <property type="entry name" value="Cytochrome c peroxidase"/>
    <property type="match status" value="1"/>
</dbReference>
<dbReference type="GO" id="GO:0046872">
    <property type="term" value="F:metal ion binding"/>
    <property type="evidence" value="ECO:0007669"/>
    <property type="project" value="UniProtKB-UniRule"/>
</dbReference>
<dbReference type="GO" id="GO:0004601">
    <property type="term" value="F:peroxidase activity"/>
    <property type="evidence" value="ECO:0007669"/>
    <property type="project" value="UniProtKB-KW"/>
</dbReference>
<dbReference type="Pfam" id="PF00141">
    <property type="entry name" value="peroxidase"/>
    <property type="match status" value="1"/>
</dbReference>
<keyword evidence="6 8" id="KW-0560">Oxidoreductase</keyword>
<evidence type="ECO:0000259" key="10">
    <source>
        <dbReference type="PROSITE" id="PS50873"/>
    </source>
</evidence>
<evidence type="ECO:0000256" key="5">
    <source>
        <dbReference type="ARBA" id="ARBA00022723"/>
    </source>
</evidence>
<reference evidence="11 12" key="1">
    <citation type="submission" date="2021-12" db="EMBL/GenBank/DDBJ databases">
        <title>High titer production of polyol ester of fatty acids by Rhodotorula paludigena BS15 towards product separation-free biomass refinery.</title>
        <authorList>
            <person name="Mano J."/>
            <person name="Ono H."/>
            <person name="Tanaka T."/>
            <person name="Naito K."/>
            <person name="Sushida H."/>
            <person name="Ike M."/>
            <person name="Tokuyasu K."/>
            <person name="Kitaoka M."/>
        </authorList>
    </citation>
    <scope>NUCLEOTIDE SEQUENCE [LARGE SCALE GENOMIC DNA]</scope>
    <source>
        <strain evidence="11 12">BS15</strain>
    </source>
</reference>
<dbReference type="EMBL" id="BQKY01000017">
    <property type="protein sequence ID" value="GJN94504.1"/>
    <property type="molecule type" value="Genomic_DNA"/>
</dbReference>
<evidence type="ECO:0000313" key="12">
    <source>
        <dbReference type="Proteomes" id="UP001342314"/>
    </source>
</evidence>
<organism evidence="11 12">
    <name type="scientific">Rhodotorula paludigena</name>
    <dbReference type="NCBI Taxonomy" id="86838"/>
    <lineage>
        <taxon>Eukaryota</taxon>
        <taxon>Fungi</taxon>
        <taxon>Dikarya</taxon>
        <taxon>Basidiomycota</taxon>
        <taxon>Pucciniomycotina</taxon>
        <taxon>Microbotryomycetes</taxon>
        <taxon>Sporidiobolales</taxon>
        <taxon>Sporidiobolaceae</taxon>
        <taxon>Rhodotorula</taxon>
    </lineage>
</organism>
<dbReference type="AlphaFoldDB" id="A0AAV5GZ68"/>
<evidence type="ECO:0000256" key="3">
    <source>
        <dbReference type="ARBA" id="ARBA00022559"/>
    </source>
</evidence>
<proteinExistence type="inferred from homology"/>
<dbReference type="InterPro" id="IPR002016">
    <property type="entry name" value="Haem_peroxidase"/>
</dbReference>
<dbReference type="PROSITE" id="PS00436">
    <property type="entry name" value="PEROXIDASE_2"/>
    <property type="match status" value="1"/>
</dbReference>
<evidence type="ECO:0000256" key="2">
    <source>
        <dbReference type="ARBA" id="ARBA00005997"/>
    </source>
</evidence>
<dbReference type="Gene3D" id="1.10.520.10">
    <property type="match status" value="1"/>
</dbReference>
<dbReference type="GO" id="GO:0000302">
    <property type="term" value="P:response to reactive oxygen species"/>
    <property type="evidence" value="ECO:0007669"/>
    <property type="project" value="TreeGrafter"/>
</dbReference>
<dbReference type="PROSITE" id="PS00435">
    <property type="entry name" value="PEROXIDASE_1"/>
    <property type="match status" value="1"/>
</dbReference>
<feature type="region of interest" description="Disordered" evidence="9">
    <location>
        <begin position="280"/>
        <end position="302"/>
    </location>
</feature>
<accession>A0AAV5GZ68</accession>
<dbReference type="PANTHER" id="PTHR31356">
    <property type="entry name" value="THYLAKOID LUMENAL 29 KDA PROTEIN, CHLOROPLASTIC-RELATED"/>
    <property type="match status" value="1"/>
</dbReference>
<dbReference type="SUPFAM" id="SSF48113">
    <property type="entry name" value="Heme-dependent peroxidases"/>
    <property type="match status" value="1"/>
</dbReference>
<dbReference type="EC" id="1.11.1.-" evidence="8"/>
<keyword evidence="12" id="KW-1185">Reference proteome</keyword>
<name>A0AAV5GZ68_9BASI</name>
<evidence type="ECO:0000256" key="8">
    <source>
        <dbReference type="RuleBase" id="RU363051"/>
    </source>
</evidence>
<evidence type="ECO:0000256" key="4">
    <source>
        <dbReference type="ARBA" id="ARBA00022617"/>
    </source>
</evidence>
<evidence type="ECO:0000256" key="7">
    <source>
        <dbReference type="ARBA" id="ARBA00023004"/>
    </source>
</evidence>
<keyword evidence="3 8" id="KW-0575">Peroxidase</keyword>